<name>A0A4Q0T3M3_9BACT</name>
<keyword evidence="2" id="KW-0805">Transcription regulation</keyword>
<dbReference type="InterPro" id="IPR036388">
    <property type="entry name" value="WH-like_DNA-bd_sf"/>
</dbReference>
<reference evidence="8" key="2">
    <citation type="submission" date="2019-02" db="EMBL/GenBank/DDBJ databases">
        <title>Granulicella sibirica sp. nov., a psychrotolerant acidobacterium isolated from an organic soil layer in forested tundra, West Siberia.</title>
        <authorList>
            <person name="Oshkin I.Y."/>
            <person name="Kulichevskaya I.S."/>
            <person name="Rijpstra W.I.C."/>
            <person name="Sinninghe Damste J.S."/>
            <person name="Rakitin A.L."/>
            <person name="Ravin N.V."/>
            <person name="Dedysh S.N."/>
        </authorList>
    </citation>
    <scope>NUCLEOTIDE SEQUENCE [LARGE SCALE GENOMIC DNA]</scope>
    <source>
        <strain evidence="8">AF10</strain>
    </source>
</reference>
<dbReference type="SUPFAM" id="SSF88946">
    <property type="entry name" value="Sigma2 domain of RNA polymerase sigma factors"/>
    <property type="match status" value="1"/>
</dbReference>
<evidence type="ECO:0000256" key="4">
    <source>
        <dbReference type="ARBA" id="ARBA00023163"/>
    </source>
</evidence>
<evidence type="ECO:0000256" key="3">
    <source>
        <dbReference type="ARBA" id="ARBA00023082"/>
    </source>
</evidence>
<dbReference type="Gene3D" id="1.10.1740.10">
    <property type="match status" value="1"/>
</dbReference>
<evidence type="ECO:0000313" key="8">
    <source>
        <dbReference type="Proteomes" id="UP000289437"/>
    </source>
</evidence>
<dbReference type="AlphaFoldDB" id="A0A4Q0T3M3"/>
<dbReference type="GO" id="GO:0006352">
    <property type="term" value="P:DNA-templated transcription initiation"/>
    <property type="evidence" value="ECO:0007669"/>
    <property type="project" value="InterPro"/>
</dbReference>
<dbReference type="InterPro" id="IPR013325">
    <property type="entry name" value="RNA_pol_sigma_r2"/>
</dbReference>
<reference evidence="7 8" key="1">
    <citation type="submission" date="2018-11" db="EMBL/GenBank/DDBJ databases">
        <authorList>
            <person name="Mardanov A.V."/>
            <person name="Ravin N.V."/>
            <person name="Dedysh S.N."/>
        </authorList>
    </citation>
    <scope>NUCLEOTIDE SEQUENCE [LARGE SCALE GENOMIC DNA]</scope>
    <source>
        <strain evidence="7 8">AF10</strain>
    </source>
</reference>
<keyword evidence="8" id="KW-1185">Reference proteome</keyword>
<gene>
    <name evidence="7" type="ORF">GRAN_3003</name>
</gene>
<evidence type="ECO:0000256" key="2">
    <source>
        <dbReference type="ARBA" id="ARBA00023015"/>
    </source>
</evidence>
<dbReference type="Gene3D" id="1.10.10.10">
    <property type="entry name" value="Winged helix-like DNA-binding domain superfamily/Winged helix DNA-binding domain"/>
    <property type="match status" value="1"/>
</dbReference>
<dbReference type="OrthoDB" id="9784984at2"/>
<dbReference type="Pfam" id="PF08281">
    <property type="entry name" value="Sigma70_r4_2"/>
    <property type="match status" value="1"/>
</dbReference>
<dbReference type="NCBIfam" id="TIGR02937">
    <property type="entry name" value="sigma70-ECF"/>
    <property type="match status" value="1"/>
</dbReference>
<dbReference type="InterPro" id="IPR039425">
    <property type="entry name" value="RNA_pol_sigma-70-like"/>
</dbReference>
<dbReference type="InterPro" id="IPR007627">
    <property type="entry name" value="RNA_pol_sigma70_r2"/>
</dbReference>
<dbReference type="InterPro" id="IPR014284">
    <property type="entry name" value="RNA_pol_sigma-70_dom"/>
</dbReference>
<feature type="domain" description="RNA polymerase sigma factor 70 region 4 type 2" evidence="6">
    <location>
        <begin position="131"/>
        <end position="183"/>
    </location>
</feature>
<dbReference type="GO" id="GO:0016987">
    <property type="term" value="F:sigma factor activity"/>
    <property type="evidence" value="ECO:0007669"/>
    <property type="project" value="UniProtKB-KW"/>
</dbReference>
<dbReference type="SUPFAM" id="SSF88659">
    <property type="entry name" value="Sigma3 and sigma4 domains of RNA polymerase sigma factors"/>
    <property type="match status" value="1"/>
</dbReference>
<accession>A0A4Q0T3M3</accession>
<keyword evidence="3" id="KW-0731">Sigma factor</keyword>
<dbReference type="Proteomes" id="UP000289437">
    <property type="component" value="Unassembled WGS sequence"/>
</dbReference>
<dbReference type="PANTHER" id="PTHR43133">
    <property type="entry name" value="RNA POLYMERASE ECF-TYPE SIGMA FACTO"/>
    <property type="match status" value="1"/>
</dbReference>
<dbReference type="InterPro" id="IPR013249">
    <property type="entry name" value="RNA_pol_sigma70_r4_t2"/>
</dbReference>
<evidence type="ECO:0000256" key="1">
    <source>
        <dbReference type="ARBA" id="ARBA00010641"/>
    </source>
</evidence>
<dbReference type="RefSeq" id="WP_128913660.1">
    <property type="nucleotide sequence ID" value="NZ_RDSM01000002.1"/>
</dbReference>
<keyword evidence="4" id="KW-0804">Transcription</keyword>
<dbReference type="InterPro" id="IPR013324">
    <property type="entry name" value="RNA_pol_sigma_r3/r4-like"/>
</dbReference>
<sequence length="217" mass="25030">MFTVLPNLQTALQPVQDFEGIVREHQALVFRTLLRLTGANDRVEDLAQEVFLRLYRGLQHFQGDAKLSTYLYRIIVNVAQDEWKRRRKDRAYLFTPAYNPDEDEDDPTFIETLPHTSPNAEQQLSHAQVLEAVDLGLQQLSEPERAVLVLYHQEECSYEHIALTLNLPIGTVRTHLHRGRQKLGDLVRARMGGKAQERRTEAKSWKLPTLIPKIVAK</sequence>
<protein>
    <submittedName>
        <fullName evidence="7">RNA polymerase sigma factor RpoE</fullName>
    </submittedName>
</protein>
<evidence type="ECO:0000259" key="5">
    <source>
        <dbReference type="Pfam" id="PF04542"/>
    </source>
</evidence>
<dbReference type="PANTHER" id="PTHR43133:SF51">
    <property type="entry name" value="RNA POLYMERASE SIGMA FACTOR"/>
    <property type="match status" value="1"/>
</dbReference>
<proteinExistence type="inferred from homology"/>
<dbReference type="Pfam" id="PF04542">
    <property type="entry name" value="Sigma70_r2"/>
    <property type="match status" value="1"/>
</dbReference>
<dbReference type="EMBL" id="RDSM01000002">
    <property type="protein sequence ID" value="RXH56146.1"/>
    <property type="molecule type" value="Genomic_DNA"/>
</dbReference>
<dbReference type="GO" id="GO:0003677">
    <property type="term" value="F:DNA binding"/>
    <property type="evidence" value="ECO:0007669"/>
    <property type="project" value="InterPro"/>
</dbReference>
<organism evidence="7 8">
    <name type="scientific">Granulicella sibirica</name>
    <dbReference type="NCBI Taxonomy" id="2479048"/>
    <lineage>
        <taxon>Bacteria</taxon>
        <taxon>Pseudomonadati</taxon>
        <taxon>Acidobacteriota</taxon>
        <taxon>Terriglobia</taxon>
        <taxon>Terriglobales</taxon>
        <taxon>Acidobacteriaceae</taxon>
        <taxon>Granulicella</taxon>
    </lineage>
</organism>
<comment type="similarity">
    <text evidence="1">Belongs to the sigma-70 factor family. ECF subfamily.</text>
</comment>
<evidence type="ECO:0000313" key="7">
    <source>
        <dbReference type="EMBL" id="RXH56146.1"/>
    </source>
</evidence>
<feature type="domain" description="RNA polymerase sigma-70 region 2" evidence="5">
    <location>
        <begin position="21"/>
        <end position="88"/>
    </location>
</feature>
<dbReference type="CDD" id="cd06171">
    <property type="entry name" value="Sigma70_r4"/>
    <property type="match status" value="1"/>
</dbReference>
<evidence type="ECO:0000259" key="6">
    <source>
        <dbReference type="Pfam" id="PF08281"/>
    </source>
</evidence>
<comment type="caution">
    <text evidence="7">The sequence shown here is derived from an EMBL/GenBank/DDBJ whole genome shotgun (WGS) entry which is preliminary data.</text>
</comment>